<reference evidence="2" key="2">
    <citation type="journal article" date="2023" name="IMA Fungus">
        <title>Comparative genomic study of the Penicillium genus elucidates a diverse pangenome and 15 lateral gene transfer events.</title>
        <authorList>
            <person name="Petersen C."/>
            <person name="Sorensen T."/>
            <person name="Nielsen M.R."/>
            <person name="Sondergaard T.E."/>
            <person name="Sorensen J.L."/>
            <person name="Fitzpatrick D.A."/>
            <person name="Frisvad J.C."/>
            <person name="Nielsen K.L."/>
        </authorList>
    </citation>
    <scope>NUCLEOTIDE SEQUENCE</scope>
    <source>
        <strain evidence="2">IBT 19713</strain>
    </source>
</reference>
<dbReference type="GeneID" id="83203933"/>
<dbReference type="Proteomes" id="UP001150941">
    <property type="component" value="Unassembled WGS sequence"/>
</dbReference>
<proteinExistence type="predicted"/>
<evidence type="ECO:0000313" key="3">
    <source>
        <dbReference type="Proteomes" id="UP001150941"/>
    </source>
</evidence>
<dbReference type="AlphaFoldDB" id="A0A9W9NU17"/>
<sequence length="121" mass="13550">MARPLARGCHWTPALPADDGTFTGRPMRGRRPGIKGGGPFPSRTPKLNEQGTICHLGRKLCAYLKAREPPFTLWSRDQRAQRSGSVYAGRRIQFQRWSICVRRLRHPNSASDGTDPRSNAP</sequence>
<dbReference type="RefSeq" id="XP_058329520.1">
    <property type="nucleotide sequence ID" value="XM_058476630.1"/>
</dbReference>
<dbReference type="EMBL" id="JAPQKS010000005">
    <property type="protein sequence ID" value="KAJ5226109.1"/>
    <property type="molecule type" value="Genomic_DNA"/>
</dbReference>
<keyword evidence="3" id="KW-1185">Reference proteome</keyword>
<gene>
    <name evidence="2" type="ORF">N7468_007334</name>
</gene>
<organism evidence="2 3">
    <name type="scientific">Penicillium chermesinum</name>
    <dbReference type="NCBI Taxonomy" id="63820"/>
    <lineage>
        <taxon>Eukaryota</taxon>
        <taxon>Fungi</taxon>
        <taxon>Dikarya</taxon>
        <taxon>Ascomycota</taxon>
        <taxon>Pezizomycotina</taxon>
        <taxon>Eurotiomycetes</taxon>
        <taxon>Eurotiomycetidae</taxon>
        <taxon>Eurotiales</taxon>
        <taxon>Aspergillaceae</taxon>
        <taxon>Penicillium</taxon>
    </lineage>
</organism>
<comment type="caution">
    <text evidence="2">The sequence shown here is derived from an EMBL/GenBank/DDBJ whole genome shotgun (WGS) entry which is preliminary data.</text>
</comment>
<protein>
    <submittedName>
        <fullName evidence="2">Uncharacterized protein</fullName>
    </submittedName>
</protein>
<feature type="region of interest" description="Disordered" evidence="1">
    <location>
        <begin position="16"/>
        <end position="49"/>
    </location>
</feature>
<reference evidence="2" key="1">
    <citation type="submission" date="2022-11" db="EMBL/GenBank/DDBJ databases">
        <authorList>
            <person name="Petersen C."/>
        </authorList>
    </citation>
    <scope>NUCLEOTIDE SEQUENCE</scope>
    <source>
        <strain evidence="2">IBT 19713</strain>
    </source>
</reference>
<evidence type="ECO:0000256" key="1">
    <source>
        <dbReference type="SAM" id="MobiDB-lite"/>
    </source>
</evidence>
<name>A0A9W9NU17_9EURO</name>
<evidence type="ECO:0000313" key="2">
    <source>
        <dbReference type="EMBL" id="KAJ5226109.1"/>
    </source>
</evidence>
<accession>A0A9W9NU17</accession>